<dbReference type="Pfam" id="PF17786">
    <property type="entry name" value="Mannosidase_ig"/>
    <property type="match status" value="1"/>
</dbReference>
<dbReference type="STRING" id="1793.AWC04_10310"/>
<evidence type="ECO:0000259" key="4">
    <source>
        <dbReference type="Pfam" id="PF00703"/>
    </source>
</evidence>
<evidence type="ECO:0000313" key="9">
    <source>
        <dbReference type="Proteomes" id="UP000193484"/>
    </source>
</evidence>
<dbReference type="InterPro" id="IPR017853">
    <property type="entry name" value="GH"/>
</dbReference>
<dbReference type="Gene3D" id="2.60.120.260">
    <property type="entry name" value="Galactose-binding domain-like"/>
    <property type="match status" value="1"/>
</dbReference>
<dbReference type="PANTHER" id="PTHR43536:SF1">
    <property type="entry name" value="MANNOSYLGLYCOPROTEIN ENDO-BETA-MANNOSIDASE"/>
    <property type="match status" value="1"/>
</dbReference>
<feature type="domain" description="Mannosidase Ig/CBM-like" evidence="5">
    <location>
        <begin position="698"/>
        <end position="776"/>
    </location>
</feature>
<proteinExistence type="inferred from homology"/>
<dbReference type="Pfam" id="PF18368">
    <property type="entry name" value="Ig_GlcNase"/>
    <property type="match status" value="1"/>
</dbReference>
<dbReference type="SUPFAM" id="SSF49303">
    <property type="entry name" value="beta-Galactosidase/glucuronidase domain"/>
    <property type="match status" value="3"/>
</dbReference>
<dbReference type="Gene3D" id="3.20.20.80">
    <property type="entry name" value="Glycosidases"/>
    <property type="match status" value="1"/>
</dbReference>
<dbReference type="InterPro" id="IPR054593">
    <property type="entry name" value="Beta-mannosidase-like_N2"/>
</dbReference>
<feature type="domain" description="Beta-mannosidase-like galactose-binding" evidence="7">
    <location>
        <begin position="51"/>
        <end position="166"/>
    </location>
</feature>
<evidence type="ECO:0000259" key="7">
    <source>
        <dbReference type="Pfam" id="PF22666"/>
    </source>
</evidence>
<reference evidence="8 9" key="1">
    <citation type="submission" date="2016-01" db="EMBL/GenBank/DDBJ databases">
        <title>The new phylogeny of the genus Mycobacterium.</title>
        <authorList>
            <person name="Tarcisio F."/>
            <person name="Conor M."/>
            <person name="Antonella G."/>
            <person name="Elisabetta G."/>
            <person name="Giulia F.S."/>
            <person name="Sara T."/>
            <person name="Anna F."/>
            <person name="Clotilde B."/>
            <person name="Roberto B."/>
            <person name="Veronica D.S."/>
            <person name="Fabio R."/>
            <person name="Monica P."/>
            <person name="Olivier J."/>
            <person name="Enrico T."/>
            <person name="Nicola S."/>
        </authorList>
    </citation>
    <scope>NUCLEOTIDE SEQUENCE [LARGE SCALE GENOMIC DNA]</scope>
    <source>
        <strain evidence="8 9">DSM 44179</strain>
    </source>
</reference>
<feature type="domain" description="Glycoside hydrolase family 2 immunoglobulin-like beta-sandwich" evidence="4">
    <location>
        <begin position="238"/>
        <end position="344"/>
    </location>
</feature>
<comment type="similarity">
    <text evidence="1">Belongs to the glycosyl hydrolase 2 family.</text>
</comment>
<evidence type="ECO:0000256" key="1">
    <source>
        <dbReference type="ARBA" id="ARBA00007401"/>
    </source>
</evidence>
<evidence type="ECO:0000259" key="5">
    <source>
        <dbReference type="Pfam" id="PF17786"/>
    </source>
</evidence>
<name>A0A1X1RDN8_MYCFA</name>
<sequence>MVGVGLVADDSALRDGVPPSTVELTAGWRLASARDVGDDGAAISRLGYPTESWHPIRALPATVLAALVDDGTYPDPYYGSNIRDLIPQDLYRQDWWYRSTFTPPLGHQRYRLELPGINYRAQVWINGQLVAGSDEIVGMYVSHELDITDAITPGAANVLAIRITPEQAVQDIDGVELADSWWDWINWREIGYRSPVEDEPGGQSFVPDRNAGIWKPVLLHGSGPAVLGPATVTTELPLPATDSARLTVHTTVANDTDAPVRGTLRAVISRPGTPTLTLEQPVELRPRERRALAFGPDRFGELNIADPDLWWPYTMGEPALYDLRLELRGPGGTIDAADQRFGIRTVTGQRDEDASFRRPDAGGNFYLQVNGRDFLVRGATYSPDLLYRADPAREDAILGYVRDLGLNLLRLEGKFPGERLLRRADELGIPLMYGWMCCNQWEKWDQWDEEDRRVAQASMRSQIASFGPHAAAFLWANASDGRPPPEVRDWYHRILADAHWSNATVDTVSAMNTDEDGNQAWDGIQMFGPYTWRPPSYWFAGRYGAAQGSSAEQGDNEHIPPYSSLTKFLPADKLWPINPTWYLHAGSDENNVVLDTIRTAVMRRYGSSRDAREFAAKAQLAHYESTRAQFEAFAAGGWDTHKMTIYWMLNTPWPSFFGQLFDYYLRQGGGYFGAKKGLRPLSVVFDSFATGNHSTGTVTVVNQRPTDAADLAVRVRSYGLDGELLDDQRVEDLAVAANRSVDALRVTRPADATRVFFVRAELLDGAGNVVVDNTYWQSRQPDDVGDPRNDDAFVLKQANWADMTALNTMARTPLEVSAHRRPGADGRTEVTVTLANPTEQIAFFERAELLADPDGDEILPVEYSDNYVTVYPGESVQLTADAAAGAQPRWVRVGGYNTDTEVVAIADANR</sequence>
<dbReference type="InterPro" id="IPR013783">
    <property type="entry name" value="Ig-like_fold"/>
</dbReference>
<dbReference type="GO" id="GO:0004553">
    <property type="term" value="F:hydrolase activity, hydrolyzing O-glycosyl compounds"/>
    <property type="evidence" value="ECO:0007669"/>
    <property type="project" value="InterPro"/>
</dbReference>
<evidence type="ECO:0000259" key="6">
    <source>
        <dbReference type="Pfam" id="PF18368"/>
    </source>
</evidence>
<dbReference type="GO" id="GO:0005975">
    <property type="term" value="P:carbohydrate metabolic process"/>
    <property type="evidence" value="ECO:0007669"/>
    <property type="project" value="InterPro"/>
</dbReference>
<dbReference type="InterPro" id="IPR041447">
    <property type="entry name" value="Mannosidase_ig"/>
</dbReference>
<dbReference type="SUPFAM" id="SSF51445">
    <property type="entry name" value="(Trans)glycosidases"/>
    <property type="match status" value="1"/>
</dbReference>
<dbReference type="AlphaFoldDB" id="A0A1X1RDN8"/>
<keyword evidence="3" id="KW-0326">Glycosidase</keyword>
<keyword evidence="9" id="KW-1185">Reference proteome</keyword>
<dbReference type="InterPro" id="IPR006102">
    <property type="entry name" value="Ig-like_GH2"/>
</dbReference>
<dbReference type="Proteomes" id="UP000193484">
    <property type="component" value="Unassembled WGS sequence"/>
</dbReference>
<comment type="caution">
    <text evidence="8">The sequence shown here is derived from an EMBL/GenBank/DDBJ whole genome shotgun (WGS) entry which is preliminary data.</text>
</comment>
<dbReference type="InterPro" id="IPR008979">
    <property type="entry name" value="Galactose-bd-like_sf"/>
</dbReference>
<dbReference type="RefSeq" id="WP_085095839.1">
    <property type="nucleotide sequence ID" value="NZ_AP022603.1"/>
</dbReference>
<dbReference type="PANTHER" id="PTHR43536">
    <property type="entry name" value="MANNOSYLGLYCOPROTEIN ENDO-BETA-MANNOSIDASE"/>
    <property type="match status" value="1"/>
</dbReference>
<evidence type="ECO:0000256" key="3">
    <source>
        <dbReference type="ARBA" id="ARBA00023295"/>
    </source>
</evidence>
<protein>
    <submittedName>
        <fullName evidence="8">Glycoside hydrolase</fullName>
    </submittedName>
</protein>
<dbReference type="SUPFAM" id="SSF49785">
    <property type="entry name" value="Galactose-binding domain-like"/>
    <property type="match status" value="1"/>
</dbReference>
<dbReference type="InterPro" id="IPR036156">
    <property type="entry name" value="Beta-gal/glucu_dom_sf"/>
</dbReference>
<dbReference type="Pfam" id="PF00703">
    <property type="entry name" value="Glyco_hydro_2"/>
    <property type="match status" value="1"/>
</dbReference>
<dbReference type="InterPro" id="IPR043534">
    <property type="entry name" value="EBDG/EBM"/>
</dbReference>
<dbReference type="InterPro" id="IPR041351">
    <property type="entry name" value="Ig_GlcNase"/>
</dbReference>
<gene>
    <name evidence="8" type="ORF">AWC04_10310</name>
</gene>
<dbReference type="EMBL" id="LQOJ01000037">
    <property type="protein sequence ID" value="ORV03538.1"/>
    <property type="molecule type" value="Genomic_DNA"/>
</dbReference>
<keyword evidence="2 8" id="KW-0378">Hydrolase</keyword>
<evidence type="ECO:0000256" key="2">
    <source>
        <dbReference type="ARBA" id="ARBA00022801"/>
    </source>
</evidence>
<dbReference type="Pfam" id="PF22666">
    <property type="entry name" value="Glyco_hydro_2_N2"/>
    <property type="match status" value="1"/>
</dbReference>
<dbReference type="Gene3D" id="2.60.40.10">
    <property type="entry name" value="Immunoglobulins"/>
    <property type="match status" value="3"/>
</dbReference>
<accession>A0A1X1RDN8</accession>
<dbReference type="OrthoDB" id="9758603at2"/>
<feature type="domain" description="Exo-beta-D-glucosaminidase Ig-fold" evidence="6">
    <location>
        <begin position="795"/>
        <end position="898"/>
    </location>
</feature>
<organism evidence="8 9">
    <name type="scientific">Mycolicibacterium fallax</name>
    <name type="common">Mycobacterium fallax</name>
    <dbReference type="NCBI Taxonomy" id="1793"/>
    <lineage>
        <taxon>Bacteria</taxon>
        <taxon>Bacillati</taxon>
        <taxon>Actinomycetota</taxon>
        <taxon>Actinomycetes</taxon>
        <taxon>Mycobacteriales</taxon>
        <taxon>Mycobacteriaceae</taxon>
        <taxon>Mycolicibacterium</taxon>
    </lineage>
</organism>
<evidence type="ECO:0000313" key="8">
    <source>
        <dbReference type="EMBL" id="ORV03538.1"/>
    </source>
</evidence>